<keyword evidence="3 5" id="KW-1133">Transmembrane helix</keyword>
<feature type="transmembrane region" description="Helical" evidence="5">
    <location>
        <begin position="359"/>
        <end position="381"/>
    </location>
</feature>
<feature type="transmembrane region" description="Helical" evidence="5">
    <location>
        <begin position="296"/>
        <end position="317"/>
    </location>
</feature>
<sequence>MTVRKRQDNLYSEVNNHHPNHHNHNHNEDREKLLANDEKHEASDLRGDWGNIAILFFLYLLQGIPIGLAAAIPMLLQNRGASYKQQAEFSFAYWPFSMKLLWAPIVDSLYWSKFGRRKSWLIPTQYLIGIFMLILSGHVNRWLGDANTHPSVQILTFIFFALNFLAATQDIAVDAWSLTMLKSCNVGHASTCNSVGQTAGYFLGYVAFMALESAEFCNSYLRSVPSDEGLVTLPGFLWFWGIVFLITTTMVALLKHEKSKTESKHNDEHHHQEKELSIQETYKFLLKILKMRPIQILTLILLTVKIGFSAFDAVTSLKLIDAGVPKDKLALMAVPLIPLQIVLPLIISKYTTGTGPMNVYIKAIPFRLFLTLLGSIVVLYTPIMIGQEKHIPMFYYIILLTNYGLYQIALYSMFVAVMAFFARISDPAVGGTYMTLLNTLSNLGGNWPTTVILWLVDVLTWKKCSIELENSTENTCSNSREQEICTSSGGKCDITIDGYYIEIIFCFIYGVLWYLWGKSKIYYLQNLPLKAWRVVSSKKSLHSS</sequence>
<protein>
    <submittedName>
        <fullName evidence="6">Putative acetyl-coa transporter</fullName>
    </submittedName>
</protein>
<dbReference type="EMBL" id="GANO01002304">
    <property type="protein sequence ID" value="JAB57567.1"/>
    <property type="molecule type" value="mRNA"/>
</dbReference>
<dbReference type="GO" id="GO:0008521">
    <property type="term" value="F:acetyl-CoA transmembrane transporter activity"/>
    <property type="evidence" value="ECO:0007669"/>
    <property type="project" value="InterPro"/>
</dbReference>
<evidence type="ECO:0000256" key="5">
    <source>
        <dbReference type="SAM" id="Phobius"/>
    </source>
</evidence>
<evidence type="ECO:0000256" key="1">
    <source>
        <dbReference type="ARBA" id="ARBA00004141"/>
    </source>
</evidence>
<feature type="transmembrane region" description="Helical" evidence="5">
    <location>
        <begin position="194"/>
        <end position="211"/>
    </location>
</feature>
<comment type="subcellular location">
    <subcellularLocation>
        <location evidence="1">Membrane</location>
        <topology evidence="1">Multi-pass membrane protein</topology>
    </subcellularLocation>
</comment>
<feature type="transmembrane region" description="Helical" evidence="5">
    <location>
        <begin position="329"/>
        <end position="347"/>
    </location>
</feature>
<dbReference type="GO" id="GO:0035348">
    <property type="term" value="P:acetyl-CoA transmembrane transport"/>
    <property type="evidence" value="ECO:0007669"/>
    <property type="project" value="InterPro"/>
</dbReference>
<feature type="transmembrane region" description="Helical" evidence="5">
    <location>
        <begin position="49"/>
        <end position="72"/>
    </location>
</feature>
<keyword evidence="4 5" id="KW-0472">Membrane</keyword>
<feature type="transmembrane region" description="Helical" evidence="5">
    <location>
        <begin position="393"/>
        <end position="421"/>
    </location>
</feature>
<feature type="transmembrane region" description="Helical" evidence="5">
    <location>
        <begin position="92"/>
        <end position="111"/>
    </location>
</feature>
<dbReference type="PANTHER" id="PTHR12778">
    <property type="entry name" value="SOLUTE CARRIER FAMILY 33 ACETYL-COA TRANSPORTER -RELATED"/>
    <property type="match status" value="1"/>
</dbReference>
<dbReference type="InterPro" id="IPR024371">
    <property type="entry name" value="AcetylCoA_trans_1-like"/>
</dbReference>
<dbReference type="FunFam" id="1.20.1250.20:FF:000695">
    <property type="entry name" value="Predicted protein"/>
    <property type="match status" value="1"/>
</dbReference>
<dbReference type="InterPro" id="IPR036259">
    <property type="entry name" value="MFS_trans_sf"/>
</dbReference>
<feature type="transmembrane region" description="Helical" evidence="5">
    <location>
        <begin position="120"/>
        <end position="139"/>
    </location>
</feature>
<accession>U5EUI4</accession>
<dbReference type="Pfam" id="PF13000">
    <property type="entry name" value="Acatn"/>
    <property type="match status" value="2"/>
</dbReference>
<feature type="transmembrane region" description="Helical" evidence="5">
    <location>
        <begin position="231"/>
        <end position="254"/>
    </location>
</feature>
<reference evidence="6" key="1">
    <citation type="journal article" date="2014" name="Insect Biochem. Mol. Biol.">
        <title>An insight into the sialome of the frog biting fly, Corethrella appendiculata.</title>
        <authorList>
            <person name="Ribeiro J.M.C."/>
            <person name="Chagas A.C."/>
            <person name="Pham V.M."/>
            <person name="Lounibos L.P."/>
            <person name="Calvo E."/>
        </authorList>
    </citation>
    <scope>NUCLEOTIDE SEQUENCE</scope>
    <source>
        <tissue evidence="6">Salivary glands</tissue>
    </source>
</reference>
<feature type="transmembrane region" description="Helical" evidence="5">
    <location>
        <begin position="151"/>
        <end position="173"/>
    </location>
</feature>
<dbReference type="SUPFAM" id="SSF103473">
    <property type="entry name" value="MFS general substrate transporter"/>
    <property type="match status" value="1"/>
</dbReference>
<name>U5EUI4_9DIPT</name>
<feature type="transmembrane region" description="Helical" evidence="5">
    <location>
        <begin position="498"/>
        <end position="516"/>
    </location>
</feature>
<evidence type="ECO:0000256" key="3">
    <source>
        <dbReference type="ARBA" id="ARBA00022989"/>
    </source>
</evidence>
<dbReference type="Gene3D" id="1.20.1250.20">
    <property type="entry name" value="MFS general substrate transporter like domains"/>
    <property type="match status" value="1"/>
</dbReference>
<dbReference type="AlphaFoldDB" id="U5EUI4"/>
<evidence type="ECO:0000313" key="6">
    <source>
        <dbReference type="EMBL" id="JAB57567.1"/>
    </source>
</evidence>
<evidence type="ECO:0000256" key="2">
    <source>
        <dbReference type="ARBA" id="ARBA00022692"/>
    </source>
</evidence>
<dbReference type="GO" id="GO:0016020">
    <property type="term" value="C:membrane"/>
    <property type="evidence" value="ECO:0007669"/>
    <property type="project" value="UniProtKB-SubCell"/>
</dbReference>
<dbReference type="PANTHER" id="PTHR12778:SF9">
    <property type="entry name" value="ACETYL-COENZYME A TRANSPORTER 1"/>
    <property type="match status" value="1"/>
</dbReference>
<organism evidence="6">
    <name type="scientific">Corethrella appendiculata</name>
    <dbReference type="NCBI Taxonomy" id="1370023"/>
    <lineage>
        <taxon>Eukaryota</taxon>
        <taxon>Metazoa</taxon>
        <taxon>Ecdysozoa</taxon>
        <taxon>Arthropoda</taxon>
        <taxon>Hexapoda</taxon>
        <taxon>Insecta</taxon>
        <taxon>Pterygota</taxon>
        <taxon>Neoptera</taxon>
        <taxon>Endopterygota</taxon>
        <taxon>Diptera</taxon>
        <taxon>Nematocera</taxon>
        <taxon>Culicoidea</taxon>
        <taxon>Chaoboridae</taxon>
        <taxon>Corethrella</taxon>
    </lineage>
</organism>
<evidence type="ECO:0000256" key="4">
    <source>
        <dbReference type="ARBA" id="ARBA00023136"/>
    </source>
</evidence>
<proteinExistence type="evidence at transcript level"/>
<dbReference type="InterPro" id="IPR004752">
    <property type="entry name" value="AmpG_permease/AT-1"/>
</dbReference>
<keyword evidence="2 5" id="KW-0812">Transmembrane</keyword>